<organism evidence="2 3">
    <name type="scientific">Cystobacter ferrugineus</name>
    <dbReference type="NCBI Taxonomy" id="83449"/>
    <lineage>
        <taxon>Bacteria</taxon>
        <taxon>Pseudomonadati</taxon>
        <taxon>Myxococcota</taxon>
        <taxon>Myxococcia</taxon>
        <taxon>Myxococcales</taxon>
        <taxon>Cystobacterineae</taxon>
        <taxon>Archangiaceae</taxon>
        <taxon>Cystobacter</taxon>
    </lineage>
</organism>
<feature type="region of interest" description="Disordered" evidence="1">
    <location>
        <begin position="58"/>
        <end position="98"/>
    </location>
</feature>
<reference evidence="2 3" key="2">
    <citation type="submission" date="2016-12" db="EMBL/GenBank/DDBJ databases">
        <title>Draft Genome Sequence of Cystobacter ferrugineus Strain Cbfe23.</title>
        <authorList>
            <person name="Akbar S."/>
            <person name="Dowd S.E."/>
            <person name="Stevens D.C."/>
        </authorList>
    </citation>
    <scope>NUCLEOTIDE SEQUENCE [LARGE SCALE GENOMIC DNA]</scope>
    <source>
        <strain evidence="2 3">Cbfe23</strain>
    </source>
</reference>
<reference evidence="3" key="1">
    <citation type="submission" date="2016-11" db="EMBL/GenBank/DDBJ databases">
        <authorList>
            <person name="Shukria A."/>
            <person name="Stevens D.C."/>
        </authorList>
    </citation>
    <scope>NUCLEOTIDE SEQUENCE [LARGE SCALE GENOMIC DNA]</scope>
    <source>
        <strain evidence="3">Cbfe23</strain>
    </source>
</reference>
<evidence type="ECO:0000256" key="1">
    <source>
        <dbReference type="SAM" id="MobiDB-lite"/>
    </source>
</evidence>
<dbReference type="STRING" id="83449.BON30_41955"/>
<name>A0A1L9AXS3_9BACT</name>
<dbReference type="Proteomes" id="UP000182229">
    <property type="component" value="Unassembled WGS sequence"/>
</dbReference>
<sequence length="110" mass="12153">MGFLKFLVWTACAVGLGVFLATVDFNGRTPVEYVQREWKRQVQPNRVERVANSLRDALDDAENAVKRTTRQATPSAAKAPAPAPAPSAGPRERITHEDRAAIDRIIAQKK</sequence>
<dbReference type="OrthoDB" id="5516849at2"/>
<evidence type="ECO:0000313" key="3">
    <source>
        <dbReference type="Proteomes" id="UP000182229"/>
    </source>
</evidence>
<keyword evidence="3" id="KW-1185">Reference proteome</keyword>
<dbReference type="RefSeq" id="WP_071904205.1">
    <property type="nucleotide sequence ID" value="NZ_MPIN01000017.1"/>
</dbReference>
<evidence type="ECO:0000313" key="2">
    <source>
        <dbReference type="EMBL" id="OJH34723.1"/>
    </source>
</evidence>
<dbReference type="AlphaFoldDB" id="A0A1L9AXS3"/>
<proteinExistence type="predicted"/>
<protein>
    <submittedName>
        <fullName evidence="2">Uncharacterized protein</fullName>
    </submittedName>
</protein>
<accession>A0A1L9AXS3</accession>
<dbReference type="EMBL" id="MPIN01000017">
    <property type="protein sequence ID" value="OJH34723.1"/>
    <property type="molecule type" value="Genomic_DNA"/>
</dbReference>
<comment type="caution">
    <text evidence="2">The sequence shown here is derived from an EMBL/GenBank/DDBJ whole genome shotgun (WGS) entry which is preliminary data.</text>
</comment>
<gene>
    <name evidence="2" type="ORF">BON30_41955</name>
</gene>